<keyword evidence="2" id="KW-0812">Transmembrane</keyword>
<dbReference type="GO" id="GO:0055085">
    <property type="term" value="P:transmembrane transport"/>
    <property type="evidence" value="ECO:0007669"/>
    <property type="project" value="InterPro"/>
</dbReference>
<dbReference type="AlphaFoldDB" id="A3XHW3"/>
<keyword evidence="5" id="KW-1185">Reference proteome</keyword>
<keyword evidence="2" id="KW-0472">Membrane</keyword>
<feature type="domain" description="TonB C-terminal" evidence="3">
    <location>
        <begin position="194"/>
        <end position="254"/>
    </location>
</feature>
<gene>
    <name evidence="4" type="ORF">MED217_16355</name>
</gene>
<dbReference type="Gene3D" id="3.30.1150.10">
    <property type="match status" value="1"/>
</dbReference>
<proteinExistence type="predicted"/>
<evidence type="ECO:0000313" key="4">
    <source>
        <dbReference type="EMBL" id="EAQ51132.1"/>
    </source>
</evidence>
<dbReference type="eggNOG" id="COG0810">
    <property type="taxonomic scope" value="Bacteria"/>
</dbReference>
<organism evidence="4 5">
    <name type="scientific">Leeuwenhoekiella blandensis (strain CECT 7118 / CCUG 51940 / KCTC 22103 / MED217)</name>
    <name type="common">Flavobacterium sp. (strain MED217)</name>
    <dbReference type="NCBI Taxonomy" id="398720"/>
    <lineage>
        <taxon>Bacteria</taxon>
        <taxon>Pseudomonadati</taxon>
        <taxon>Bacteroidota</taxon>
        <taxon>Flavobacteriia</taxon>
        <taxon>Flavobacteriales</taxon>
        <taxon>Flavobacteriaceae</taxon>
        <taxon>Leeuwenhoekiella</taxon>
    </lineage>
</organism>
<dbReference type="SUPFAM" id="SSF74653">
    <property type="entry name" value="TolA/TonB C-terminal domain"/>
    <property type="match status" value="1"/>
</dbReference>
<sequence length="257" mass="28968">MKNSQERAAVARQSDARTTSKHDVNLSKNNVVYFQIGLIVALILAIVVIEIKSPAVVYELEVLPDVAVLTMNEWNEPIRREEVKPKPPKPIESFDVSPVIDENVPEPIDDLIFEEPEPVTEAVPGLEDLKDIPDEEPESVPFIAVETVPIYPGCEGLKTNAERKACMQEKLNAFIGRNFDTTLGEEYGLSGVNRVDVQFTIDEYGEIINLKTRAPHPALEKEAKRVMNKLPVMEPGKQRNRNVRVIYSQPIRFKVQN</sequence>
<dbReference type="OrthoDB" id="1522859at2"/>
<evidence type="ECO:0000259" key="3">
    <source>
        <dbReference type="Pfam" id="PF03544"/>
    </source>
</evidence>
<dbReference type="Proteomes" id="UP000001601">
    <property type="component" value="Unassembled WGS sequence"/>
</dbReference>
<feature type="transmembrane region" description="Helical" evidence="2">
    <location>
        <begin position="31"/>
        <end position="49"/>
    </location>
</feature>
<accession>A3XHW3</accession>
<dbReference type="Pfam" id="PF03544">
    <property type="entry name" value="TonB_C"/>
    <property type="match status" value="1"/>
</dbReference>
<protein>
    <submittedName>
        <fullName evidence="4">TonB</fullName>
    </submittedName>
</protein>
<comment type="caution">
    <text evidence="4">The sequence shown here is derived from an EMBL/GenBank/DDBJ whole genome shotgun (WGS) entry which is preliminary data.</text>
</comment>
<evidence type="ECO:0000256" key="1">
    <source>
        <dbReference type="SAM" id="MobiDB-lite"/>
    </source>
</evidence>
<dbReference type="HOGENOM" id="CLU_065795_1_1_10"/>
<reference evidence="4 5" key="1">
    <citation type="journal article" date="2007" name="Nature">
        <title>Light stimulates growth of proteorhodopsin-containing marine Flavobacteria.</title>
        <authorList>
            <person name="Gomez-Consarnau L."/>
            <person name="Gonzalez J.M."/>
            <person name="Coll-Llado M."/>
            <person name="Gourdon P."/>
            <person name="Pascher T."/>
            <person name="Neutze R."/>
            <person name="Pedros-Alio C."/>
            <person name="Pinhassi J."/>
        </authorList>
    </citation>
    <scope>NUCLEOTIDE SEQUENCE [LARGE SCALE GENOMIC DNA]</scope>
    <source>
        <strain evidence="4 5">MED217</strain>
    </source>
</reference>
<dbReference type="STRING" id="398720.MED217_16355"/>
<feature type="region of interest" description="Disordered" evidence="1">
    <location>
        <begin position="1"/>
        <end position="21"/>
    </location>
</feature>
<dbReference type="InterPro" id="IPR037682">
    <property type="entry name" value="TonB_C"/>
</dbReference>
<name>A3XHW3_LEEBM</name>
<dbReference type="EMBL" id="AANC01000001">
    <property type="protein sequence ID" value="EAQ51132.1"/>
    <property type="molecule type" value="Genomic_DNA"/>
</dbReference>
<evidence type="ECO:0000256" key="2">
    <source>
        <dbReference type="SAM" id="Phobius"/>
    </source>
</evidence>
<evidence type="ECO:0000313" key="5">
    <source>
        <dbReference type="Proteomes" id="UP000001601"/>
    </source>
</evidence>
<keyword evidence="2" id="KW-1133">Transmembrane helix</keyword>
<dbReference type="RefSeq" id="WP_009781611.1">
    <property type="nucleotide sequence ID" value="NZ_CH672395.1"/>
</dbReference>